<dbReference type="GO" id="GO:0051607">
    <property type="term" value="P:defense response to virus"/>
    <property type="evidence" value="ECO:0007669"/>
    <property type="project" value="UniProtKB-KW"/>
</dbReference>
<feature type="domain" description="GGDEF" evidence="3">
    <location>
        <begin position="330"/>
        <end position="473"/>
    </location>
</feature>
<evidence type="ECO:0000256" key="2">
    <source>
        <dbReference type="ARBA" id="ARBA00023118"/>
    </source>
</evidence>
<dbReference type="Gene3D" id="3.30.70.2220">
    <property type="entry name" value="CRISPR-Cas system, Cmr2 subunit, D1 domain, cysteine cluster"/>
    <property type="match status" value="1"/>
</dbReference>
<dbReference type="InterPro" id="IPR054767">
    <property type="entry name" value="Cas10-Cmr2_palm2"/>
</dbReference>
<evidence type="ECO:0000313" key="6">
    <source>
        <dbReference type="Proteomes" id="UP000215450"/>
    </source>
</evidence>
<accession>A0A238HID7</accession>
<dbReference type="InterPro" id="IPR013407">
    <property type="entry name" value="CRISPR-assoc_prot_Cmr2"/>
</dbReference>
<keyword evidence="2" id="KW-0051">Antiviral defense</keyword>
<reference evidence="5 6" key="2">
    <citation type="submission" date="2017-06" db="EMBL/GenBank/DDBJ databases">
        <authorList>
            <person name="Kim H.J."/>
            <person name="Triplett B.A."/>
        </authorList>
    </citation>
    <scope>NUCLEOTIDE SEQUENCE [LARGE SCALE GENOMIC DNA]</scope>
    <source>
        <strain evidence="5">Kingella_eburonensis</strain>
    </source>
</reference>
<dbReference type="Pfam" id="PF12469">
    <property type="entry name" value="Cmr2_N"/>
    <property type="match status" value="1"/>
</dbReference>
<dbReference type="InterPro" id="IPR038242">
    <property type="entry name" value="Cmr2_N"/>
</dbReference>
<dbReference type="OrthoDB" id="9758700at2"/>
<evidence type="ECO:0000313" key="5">
    <source>
        <dbReference type="EMBL" id="SNB61614.1"/>
    </source>
</evidence>
<sequence length="602" mass="67297">MKSYVLILSVGPVQGFIASARRSRDLWAGSWLLSEIAKAAAEKLKSKGATMIFPHADGEKLPESVGNKIQVVLNNTSQDKLIEIANDAKKAANQAFIQFADNVLNKLGTQGEKLRLDIWENQKDDYVEVQYAWVEIENGEYLEATKLAAKVLAARKATRDFEPSKVANQYLPKSSLDGTRETVLPEKYSDILRKKLGLSQSEQLDCTGVVKRLCGNPEQFTPITRVAAHDWIIKVKQQFPEKLQEINDIYEELVSAYLATKVSGNKKPEKDNKNGVSIYHDLPYDAQFLYRSRLEVALQQATFETDKALLKQLKNVLQKVWATECGEPCPYFVLLLADGDRMGELLDKAQSQQNHQEITKNLSAFAESVPATMRQFNAHCIYAGGDDVLGLVPLNQARECAEKLAEKFSGCLKDVADKLGAENPPTLSVGLTICHINTPLGNVRALAKRAEKVAKGDTYPPKEQRDALGITLAVRSGATTDMRLRWNDMPALKLFTSWIAAYAQGKLSSRVAYDCREIFMMTDFPNQNKDDTENLKNIRTAELTRMLKKARTPNGKELDSEIKDNLVKRFHQLNGDLNALATELITARWLAAKTQRDFGRDA</sequence>
<dbReference type="Proteomes" id="UP000215450">
    <property type="component" value="Unassembled WGS sequence"/>
</dbReference>
<dbReference type="NCBIfam" id="TIGR02577">
    <property type="entry name" value="cas_TM1794_Cmr2"/>
    <property type="match status" value="1"/>
</dbReference>
<dbReference type="Pfam" id="PF22335">
    <property type="entry name" value="Cas10-Cmr2_palm2"/>
    <property type="match status" value="1"/>
</dbReference>
<evidence type="ECO:0000256" key="1">
    <source>
        <dbReference type="ARBA" id="ARBA00022741"/>
    </source>
</evidence>
<dbReference type="InterPro" id="IPR024615">
    <property type="entry name" value="CRISPR-assoc_Cmr2_N"/>
</dbReference>
<name>A0A238HID7_9NEIS</name>
<proteinExistence type="predicted"/>
<dbReference type="InterPro" id="IPR043128">
    <property type="entry name" value="Rev_trsase/Diguanyl_cyclase"/>
</dbReference>
<dbReference type="PROSITE" id="PS50887">
    <property type="entry name" value="GGDEF"/>
    <property type="match status" value="1"/>
</dbReference>
<dbReference type="EMBL" id="FXUV01000037">
    <property type="protein sequence ID" value="SMQ12916.1"/>
    <property type="molecule type" value="Genomic_DNA"/>
</dbReference>
<organism evidence="4">
    <name type="scientific">Kingella negevensis</name>
    <dbReference type="NCBI Taxonomy" id="1522312"/>
    <lineage>
        <taxon>Bacteria</taxon>
        <taxon>Pseudomonadati</taxon>
        <taxon>Pseudomonadota</taxon>
        <taxon>Betaproteobacteria</taxon>
        <taxon>Neisseriales</taxon>
        <taxon>Neisseriaceae</taxon>
        <taxon>Kingella</taxon>
    </lineage>
</organism>
<evidence type="ECO:0000313" key="4">
    <source>
        <dbReference type="EMBL" id="SMQ12916.1"/>
    </source>
</evidence>
<keyword evidence="6" id="KW-1185">Reference proteome</keyword>
<protein>
    <submittedName>
        <fullName evidence="4">CRISPR-associated protein</fullName>
    </submittedName>
</protein>
<dbReference type="InterPro" id="IPR000160">
    <property type="entry name" value="GGDEF_dom"/>
</dbReference>
<keyword evidence="1" id="KW-0547">Nucleotide-binding</keyword>
<dbReference type="AlphaFoldDB" id="A0A238HID7"/>
<dbReference type="Gene3D" id="3.30.70.270">
    <property type="match status" value="1"/>
</dbReference>
<evidence type="ECO:0000259" key="3">
    <source>
        <dbReference type="PROSITE" id="PS50887"/>
    </source>
</evidence>
<gene>
    <name evidence="5" type="ORF">KEBURONENSIS_00871</name>
    <name evidence="4" type="ORF">KEBURONENSIS_01733</name>
</gene>
<reference evidence="4" key="1">
    <citation type="submission" date="2017-05" db="EMBL/GenBank/DDBJ databases">
        <authorList>
            <person name="Song R."/>
            <person name="Chenine A.L."/>
            <person name="Ruprecht R.M."/>
        </authorList>
    </citation>
    <scope>NUCLEOTIDE SEQUENCE</scope>
    <source>
        <strain evidence="4">Kingella_eburonensis</strain>
    </source>
</reference>
<dbReference type="RefSeq" id="WP_095062997.1">
    <property type="nucleotide sequence ID" value="NZ_FXUV02000013.1"/>
</dbReference>
<dbReference type="EMBL" id="FXUV02000013">
    <property type="protein sequence ID" value="SNB61614.1"/>
    <property type="molecule type" value="Genomic_DNA"/>
</dbReference>
<dbReference type="GO" id="GO:0000166">
    <property type="term" value="F:nucleotide binding"/>
    <property type="evidence" value="ECO:0007669"/>
    <property type="project" value="UniProtKB-KW"/>
</dbReference>